<evidence type="ECO:0000256" key="1">
    <source>
        <dbReference type="SAM" id="Phobius"/>
    </source>
</evidence>
<dbReference type="EMBL" id="CP006059">
    <property type="protein sequence ID" value="AGS33269.1"/>
    <property type="molecule type" value="Genomic_DNA"/>
</dbReference>
<name>S5SQA3_9PROT</name>
<proteinExistence type="predicted"/>
<dbReference type="AlphaFoldDB" id="S5SQA3"/>
<feature type="transmembrane region" description="Helical" evidence="1">
    <location>
        <begin position="170"/>
        <end position="188"/>
    </location>
</feature>
<evidence type="ECO:0000313" key="2">
    <source>
        <dbReference type="EMBL" id="AGS33269.1"/>
    </source>
</evidence>
<reference evidence="2 3" key="1">
    <citation type="journal article" date="2013" name="Genome Biol. Evol.">
        <title>Small, smaller, smallest: the origins and evolution of ancient dual symbioses in a Phloem-feeding insect.</title>
        <authorList>
            <person name="Bennett G.M."/>
            <person name="Moran N.A."/>
        </authorList>
    </citation>
    <scope>NUCLEOTIDE SEQUENCE [LARGE SCALE GENOMIC DNA]</scope>
    <source>
        <strain evidence="2 3">ALF</strain>
    </source>
</reference>
<dbReference type="KEGG" id="ndl:NASALF_133"/>
<gene>
    <name evidence="2" type="ORF">NASALF_133</name>
</gene>
<keyword evidence="1" id="KW-1133">Transmembrane helix</keyword>
<keyword evidence="3" id="KW-1185">Reference proteome</keyword>
<accession>S5SQA3</accession>
<keyword evidence="1" id="KW-0472">Membrane</keyword>
<organism evidence="2 3">
    <name type="scientific">Candidatus Nasuia deltocephalinicola str. NAS-ALF</name>
    <dbReference type="NCBI Taxonomy" id="1343077"/>
    <lineage>
        <taxon>Bacteria</taxon>
        <taxon>Pseudomonadati</taxon>
        <taxon>Pseudomonadota</taxon>
        <taxon>Betaproteobacteria</taxon>
        <taxon>Candidatus Nasuia</taxon>
    </lineage>
</organism>
<dbReference type="HOGENOM" id="CLU_1432162_0_0_4"/>
<dbReference type="Proteomes" id="UP000015382">
    <property type="component" value="Chromosome"/>
</dbReference>
<protein>
    <submittedName>
        <fullName evidence="2">Uncharacterized protein</fullName>
    </submittedName>
</protein>
<evidence type="ECO:0000313" key="3">
    <source>
        <dbReference type="Proteomes" id="UP000015382"/>
    </source>
</evidence>
<keyword evidence="1" id="KW-0812">Transmembrane</keyword>
<sequence length="189" mass="23019">MFKWLKSWNHSNLNILLFLITIIKKDNLNNKILFYISNSKKIFYYNYLNLLKIIKNMIIDNIIINNYNKFKYINIIKLEIISILLKKNNIFKYKEEINNLKKYKVIILILNNKLLWKKKNLLILILIILIKIKFSNLIINKNKNLEIKYLICGKILKNLNILYIQQIENLILWVIDSIIYILNIFFIYY</sequence>
<feature type="transmembrane region" description="Helical" evidence="1">
    <location>
        <begin position="121"/>
        <end position="139"/>
    </location>
</feature>